<evidence type="ECO:0000313" key="2">
    <source>
        <dbReference type="Proteomes" id="UP000184267"/>
    </source>
</evidence>
<sequence length="93" mass="10497">MHRGSESISMVEATPEYMAQHAERIQRWRDVLQSDPRRAVRMLTIRGLSSESIEGDTALDTPYVITRLGEIVKEKESRDVWAKLVDAGVVSAL</sequence>
<keyword evidence="2" id="KW-1185">Reference proteome</keyword>
<protein>
    <submittedName>
        <fullName evidence="1">Uncharacterized protein</fullName>
    </submittedName>
</protein>
<dbReference type="Proteomes" id="UP000184267">
    <property type="component" value="Unassembled WGS sequence"/>
</dbReference>
<dbReference type="OMA" id="IDQHVEC"/>
<evidence type="ECO:0000313" key="1">
    <source>
        <dbReference type="EMBL" id="OJT10520.1"/>
    </source>
</evidence>
<organism evidence="1 2">
    <name type="scientific">Trametes pubescens</name>
    <name type="common">White-rot fungus</name>
    <dbReference type="NCBI Taxonomy" id="154538"/>
    <lineage>
        <taxon>Eukaryota</taxon>
        <taxon>Fungi</taxon>
        <taxon>Dikarya</taxon>
        <taxon>Basidiomycota</taxon>
        <taxon>Agaricomycotina</taxon>
        <taxon>Agaricomycetes</taxon>
        <taxon>Polyporales</taxon>
        <taxon>Polyporaceae</taxon>
        <taxon>Trametes</taxon>
    </lineage>
</organism>
<comment type="caution">
    <text evidence="1">The sequence shown here is derived from an EMBL/GenBank/DDBJ whole genome shotgun (WGS) entry which is preliminary data.</text>
</comment>
<dbReference type="AlphaFoldDB" id="A0A1M2VSK2"/>
<proteinExistence type="predicted"/>
<name>A0A1M2VSK2_TRAPU</name>
<reference evidence="1 2" key="1">
    <citation type="submission" date="2016-10" db="EMBL/GenBank/DDBJ databases">
        <title>Genome sequence of the basidiomycete white-rot fungus Trametes pubescens.</title>
        <authorList>
            <person name="Makela M.R."/>
            <person name="Granchi Z."/>
            <person name="Peng M."/>
            <person name="De Vries R.P."/>
            <person name="Grigoriev I."/>
            <person name="Riley R."/>
            <person name="Hilden K."/>
        </authorList>
    </citation>
    <scope>NUCLEOTIDE SEQUENCE [LARGE SCALE GENOMIC DNA]</scope>
    <source>
        <strain evidence="1 2">FBCC735</strain>
    </source>
</reference>
<accession>A0A1M2VSK2</accession>
<dbReference type="EMBL" id="MNAD01000773">
    <property type="protein sequence ID" value="OJT10520.1"/>
    <property type="molecule type" value="Genomic_DNA"/>
</dbReference>
<gene>
    <name evidence="1" type="ORF">TRAPUB_12958</name>
</gene>
<dbReference type="OrthoDB" id="432970at2759"/>